<proteinExistence type="inferred from homology"/>
<evidence type="ECO:0000256" key="5">
    <source>
        <dbReference type="PIRSR" id="PIRSR000446-1"/>
    </source>
</evidence>
<keyword evidence="2 4" id="KW-0012">Acyltransferase</keyword>
<dbReference type="GO" id="GO:0004314">
    <property type="term" value="F:[acyl-carrier-protein] S-malonyltransferase activity"/>
    <property type="evidence" value="ECO:0007669"/>
    <property type="project" value="UniProtKB-EC"/>
</dbReference>
<dbReference type="OrthoDB" id="9768127at2"/>
<dbReference type="Gene3D" id="3.40.366.10">
    <property type="entry name" value="Malonyl-Coenzyme A Acyl Carrier Protein, domain 2"/>
    <property type="match status" value="1"/>
</dbReference>
<feature type="domain" description="Malonyl-CoA:ACP transacylase (MAT)" evidence="6">
    <location>
        <begin position="14"/>
        <end position="317"/>
    </location>
</feature>
<evidence type="ECO:0000313" key="7">
    <source>
        <dbReference type="EMBL" id="TVX89525.1"/>
    </source>
</evidence>
<dbReference type="EMBL" id="VNJK01000002">
    <property type="protein sequence ID" value="TVX89525.1"/>
    <property type="molecule type" value="Genomic_DNA"/>
</dbReference>
<evidence type="ECO:0000256" key="2">
    <source>
        <dbReference type="ARBA" id="ARBA00023315"/>
    </source>
</evidence>
<dbReference type="PANTHER" id="PTHR42681:SF1">
    <property type="entry name" value="MALONYL-COA-ACYL CARRIER PROTEIN TRANSACYLASE, MITOCHONDRIAL"/>
    <property type="match status" value="1"/>
</dbReference>
<dbReference type="Proteomes" id="UP000318102">
    <property type="component" value="Unassembled WGS sequence"/>
</dbReference>
<keyword evidence="8" id="KW-1185">Reference proteome</keyword>
<evidence type="ECO:0000256" key="3">
    <source>
        <dbReference type="ARBA" id="ARBA00048462"/>
    </source>
</evidence>
<evidence type="ECO:0000256" key="4">
    <source>
        <dbReference type="PIRNR" id="PIRNR000446"/>
    </source>
</evidence>
<dbReference type="EC" id="2.3.1.39" evidence="4"/>
<dbReference type="InterPro" id="IPR001227">
    <property type="entry name" value="Ac_transferase_dom_sf"/>
</dbReference>
<dbReference type="GO" id="GO:0005829">
    <property type="term" value="C:cytosol"/>
    <property type="evidence" value="ECO:0007669"/>
    <property type="project" value="TreeGrafter"/>
</dbReference>
<dbReference type="InterPro" id="IPR014043">
    <property type="entry name" value="Acyl_transferase_dom"/>
</dbReference>
<comment type="similarity">
    <text evidence="4">Belongs to the fabD family.</text>
</comment>
<dbReference type="AlphaFoldDB" id="A0A559IPG8"/>
<dbReference type="Gene3D" id="3.30.70.250">
    <property type="entry name" value="Malonyl-CoA ACP transacylase, ACP-binding"/>
    <property type="match status" value="1"/>
</dbReference>
<name>A0A559IPG8_9BACL</name>
<dbReference type="SMART" id="SM00827">
    <property type="entry name" value="PKS_AT"/>
    <property type="match status" value="1"/>
</dbReference>
<protein>
    <recommendedName>
        <fullName evidence="4">Malonyl CoA-acyl carrier protein transacylase</fullName>
        <ecNumber evidence="4">2.3.1.39</ecNumber>
    </recommendedName>
</protein>
<evidence type="ECO:0000313" key="8">
    <source>
        <dbReference type="Proteomes" id="UP000318102"/>
    </source>
</evidence>
<comment type="catalytic activity">
    <reaction evidence="3 4">
        <text>holo-[ACP] + malonyl-CoA = malonyl-[ACP] + CoA</text>
        <dbReference type="Rhea" id="RHEA:41792"/>
        <dbReference type="Rhea" id="RHEA-COMP:9623"/>
        <dbReference type="Rhea" id="RHEA-COMP:9685"/>
        <dbReference type="ChEBI" id="CHEBI:57287"/>
        <dbReference type="ChEBI" id="CHEBI:57384"/>
        <dbReference type="ChEBI" id="CHEBI:64479"/>
        <dbReference type="ChEBI" id="CHEBI:78449"/>
        <dbReference type="EC" id="2.3.1.39"/>
    </reaction>
</comment>
<feature type="active site" evidence="5">
    <location>
        <position position="205"/>
    </location>
</feature>
<evidence type="ECO:0000259" key="6">
    <source>
        <dbReference type="SMART" id="SM00827"/>
    </source>
</evidence>
<dbReference type="Pfam" id="PF00698">
    <property type="entry name" value="Acyl_transf_1"/>
    <property type="match status" value="1"/>
</dbReference>
<evidence type="ECO:0000256" key="1">
    <source>
        <dbReference type="ARBA" id="ARBA00022679"/>
    </source>
</evidence>
<dbReference type="InterPro" id="IPR016036">
    <property type="entry name" value="Malonyl_transacylase_ACP-bd"/>
</dbReference>
<dbReference type="InterPro" id="IPR024925">
    <property type="entry name" value="Malonyl_CoA-ACP_transAc"/>
</dbReference>
<dbReference type="SUPFAM" id="SSF55048">
    <property type="entry name" value="Probable ACP-binding domain of malonyl-CoA ACP transacylase"/>
    <property type="match status" value="1"/>
</dbReference>
<dbReference type="PANTHER" id="PTHR42681">
    <property type="entry name" value="MALONYL-COA-ACYL CARRIER PROTEIN TRANSACYLASE, MITOCHONDRIAL"/>
    <property type="match status" value="1"/>
</dbReference>
<feature type="active site" evidence="5">
    <location>
        <position position="99"/>
    </location>
</feature>
<dbReference type="PIRSF" id="PIRSF000446">
    <property type="entry name" value="Mct"/>
    <property type="match status" value="1"/>
</dbReference>
<dbReference type="InterPro" id="IPR050858">
    <property type="entry name" value="Mal-CoA-ACP_Trans/PKS_FabD"/>
</dbReference>
<organism evidence="7 8">
    <name type="scientific">Paenibacillus agilis</name>
    <dbReference type="NCBI Taxonomy" id="3020863"/>
    <lineage>
        <taxon>Bacteria</taxon>
        <taxon>Bacillati</taxon>
        <taxon>Bacillota</taxon>
        <taxon>Bacilli</taxon>
        <taxon>Bacillales</taxon>
        <taxon>Paenibacillaceae</taxon>
        <taxon>Paenibacillus</taxon>
    </lineage>
</organism>
<accession>A0A559IPG8</accession>
<gene>
    <name evidence="7" type="ORF">FPZ44_17250</name>
</gene>
<keyword evidence="1 4" id="KW-0808">Transferase</keyword>
<comment type="caution">
    <text evidence="7">The sequence shown here is derived from an EMBL/GenBank/DDBJ whole genome shotgun (WGS) entry which is preliminary data.</text>
</comment>
<dbReference type="GO" id="GO:0006633">
    <property type="term" value="P:fatty acid biosynthetic process"/>
    <property type="evidence" value="ECO:0007669"/>
    <property type="project" value="TreeGrafter"/>
</dbReference>
<reference evidence="7 8" key="1">
    <citation type="submission" date="2019-07" db="EMBL/GenBank/DDBJ databases">
        <authorList>
            <person name="Kim J."/>
        </authorList>
    </citation>
    <scope>NUCLEOTIDE SEQUENCE [LARGE SCALE GENOMIC DNA]</scope>
    <source>
        <strain evidence="7 8">N4</strain>
    </source>
</reference>
<sequence length="321" mass="34808">MHVWRGAMGKVAFLFPGQGSQIVGMGKNYARRFGNDFESIFEEAGDALGFDIRQLCYAGPERDLMKTEFAQPAIVTVSSGILRVLVREGLCPDIVAGHSVGQFSALVAAGVLSFADAVKLVRKRGEFMAAVQTPGTMAAVVVSQPEQMSQVTALVKEMDLDIAGKNTPSQIVVSGANHVVPMLLEQLQAIQGIKTKPLAVSHAFHSRLMFEMEEPLMAYAEGLSFYDAQIPVVLNKSAKVTTAVADVMEDIRAQCTQPVAWSQTIEAIGQYEVQHVIEVGAGNTLTGMMRSFGSHWKGQSTNSPMELEKVLQLMRKFKEGA</sequence>
<dbReference type="InterPro" id="IPR016035">
    <property type="entry name" value="Acyl_Trfase/lysoPLipase"/>
</dbReference>
<dbReference type="SUPFAM" id="SSF52151">
    <property type="entry name" value="FabD/lysophospholipase-like"/>
    <property type="match status" value="1"/>
</dbReference>